<evidence type="ECO:0000259" key="2">
    <source>
        <dbReference type="Pfam" id="PF00892"/>
    </source>
</evidence>
<protein>
    <submittedName>
        <fullName evidence="3">EamA-like transporter family protein</fullName>
    </submittedName>
</protein>
<gene>
    <name evidence="3" type="ORF">SAMN06265173_10964</name>
</gene>
<keyword evidence="1" id="KW-0812">Transmembrane</keyword>
<feature type="transmembrane region" description="Helical" evidence="1">
    <location>
        <begin position="146"/>
        <end position="166"/>
    </location>
</feature>
<evidence type="ECO:0000256" key="1">
    <source>
        <dbReference type="SAM" id="Phobius"/>
    </source>
</evidence>
<dbReference type="AlphaFoldDB" id="A0A521D6X7"/>
<feature type="transmembrane region" description="Helical" evidence="1">
    <location>
        <begin position="85"/>
        <end position="104"/>
    </location>
</feature>
<feature type="transmembrane region" description="Helical" evidence="1">
    <location>
        <begin position="172"/>
        <end position="190"/>
    </location>
</feature>
<dbReference type="InterPro" id="IPR000620">
    <property type="entry name" value="EamA_dom"/>
</dbReference>
<feature type="transmembrane region" description="Helical" evidence="1">
    <location>
        <begin position="54"/>
        <end position="73"/>
    </location>
</feature>
<dbReference type="EMBL" id="FXTO01000009">
    <property type="protein sequence ID" value="SMO67463.1"/>
    <property type="molecule type" value="Genomic_DNA"/>
</dbReference>
<feature type="domain" description="EamA" evidence="2">
    <location>
        <begin position="59"/>
        <end position="188"/>
    </location>
</feature>
<evidence type="ECO:0000313" key="3">
    <source>
        <dbReference type="EMBL" id="SMO67463.1"/>
    </source>
</evidence>
<reference evidence="3 4" key="1">
    <citation type="submission" date="2017-05" db="EMBL/GenBank/DDBJ databases">
        <authorList>
            <person name="Varghese N."/>
            <person name="Submissions S."/>
        </authorList>
    </citation>
    <scope>NUCLEOTIDE SEQUENCE [LARGE SCALE GENOMIC DNA]</scope>
    <source>
        <strain evidence="3 4">DSM 29506</strain>
    </source>
</reference>
<dbReference type="InterPro" id="IPR037185">
    <property type="entry name" value="EmrE-like"/>
</dbReference>
<organism evidence="3 4">
    <name type="scientific">Thalassovita litoralis</name>
    <dbReference type="NCBI Taxonomy" id="1010611"/>
    <lineage>
        <taxon>Bacteria</taxon>
        <taxon>Pseudomonadati</taxon>
        <taxon>Pseudomonadota</taxon>
        <taxon>Alphaproteobacteria</taxon>
        <taxon>Rhodobacterales</taxon>
        <taxon>Roseobacteraceae</taxon>
        <taxon>Thalassovita</taxon>
    </lineage>
</organism>
<evidence type="ECO:0000313" key="4">
    <source>
        <dbReference type="Proteomes" id="UP000316030"/>
    </source>
</evidence>
<sequence length="191" mass="19140">MGALILFGTVQITMFAGALWQRDTLPLMRWLGALVAFAGLVWLLWPGAGAEVPFAQGGMMVFAGVGWGIYSLAGRGAGDALGTTAANFLLAVPVGGLLGLWHSAGGEAAPATATGIGLAVLSGAVTSGLGYALWYSLLPALGAGRAAVAQLSVPVIAMIGGALLLAEWPDPNVLLAAAVVLSGVFLSLRAK</sequence>
<keyword evidence="4" id="KW-1185">Reference proteome</keyword>
<feature type="transmembrane region" description="Helical" evidence="1">
    <location>
        <begin position="116"/>
        <end position="134"/>
    </location>
</feature>
<dbReference type="Pfam" id="PF00892">
    <property type="entry name" value="EamA"/>
    <property type="match status" value="1"/>
</dbReference>
<feature type="transmembrane region" description="Helical" evidence="1">
    <location>
        <begin position="30"/>
        <end position="48"/>
    </location>
</feature>
<name>A0A521D6X7_9RHOB</name>
<accession>A0A521D6X7</accession>
<dbReference type="SUPFAM" id="SSF103481">
    <property type="entry name" value="Multidrug resistance efflux transporter EmrE"/>
    <property type="match status" value="1"/>
</dbReference>
<keyword evidence="1" id="KW-0472">Membrane</keyword>
<keyword evidence="1" id="KW-1133">Transmembrane helix</keyword>
<dbReference type="Proteomes" id="UP000316030">
    <property type="component" value="Unassembled WGS sequence"/>
</dbReference>
<proteinExistence type="predicted"/>
<dbReference type="GO" id="GO:0016020">
    <property type="term" value="C:membrane"/>
    <property type="evidence" value="ECO:0007669"/>
    <property type="project" value="InterPro"/>
</dbReference>